<keyword evidence="2" id="KW-0732">Signal</keyword>
<keyword evidence="4" id="KW-1185">Reference proteome</keyword>
<comment type="caution">
    <text evidence="3">The sequence shown here is derived from an EMBL/GenBank/DDBJ whole genome shotgun (WGS) entry which is preliminary data.</text>
</comment>
<evidence type="ECO:0000256" key="1">
    <source>
        <dbReference type="SAM" id="MobiDB-lite"/>
    </source>
</evidence>
<gene>
    <name evidence="3" type="ORF">DFH07DRAFT_870421</name>
</gene>
<name>A0AAD7N140_9AGAR</name>
<reference evidence="3" key="1">
    <citation type="submission" date="2023-03" db="EMBL/GenBank/DDBJ databases">
        <title>Massive genome expansion in bonnet fungi (Mycena s.s.) driven by repeated elements and novel gene families across ecological guilds.</title>
        <authorList>
            <consortium name="Lawrence Berkeley National Laboratory"/>
            <person name="Harder C.B."/>
            <person name="Miyauchi S."/>
            <person name="Viragh M."/>
            <person name="Kuo A."/>
            <person name="Thoen E."/>
            <person name="Andreopoulos B."/>
            <person name="Lu D."/>
            <person name="Skrede I."/>
            <person name="Drula E."/>
            <person name="Henrissat B."/>
            <person name="Morin E."/>
            <person name="Kohler A."/>
            <person name="Barry K."/>
            <person name="LaButti K."/>
            <person name="Morin E."/>
            <person name="Salamov A."/>
            <person name="Lipzen A."/>
            <person name="Mereny Z."/>
            <person name="Hegedus B."/>
            <person name="Baldrian P."/>
            <person name="Stursova M."/>
            <person name="Weitz H."/>
            <person name="Taylor A."/>
            <person name="Grigoriev I.V."/>
            <person name="Nagy L.G."/>
            <person name="Martin F."/>
            <person name="Kauserud H."/>
        </authorList>
    </citation>
    <scope>NUCLEOTIDE SEQUENCE</scope>
    <source>
        <strain evidence="3">CBHHK188m</strain>
    </source>
</reference>
<feature type="chain" id="PRO_5042199235" evidence="2">
    <location>
        <begin position="30"/>
        <end position="235"/>
    </location>
</feature>
<dbReference type="AlphaFoldDB" id="A0AAD7N140"/>
<dbReference type="EMBL" id="JARJLG010000131">
    <property type="protein sequence ID" value="KAJ7739702.1"/>
    <property type="molecule type" value="Genomic_DNA"/>
</dbReference>
<dbReference type="Proteomes" id="UP001215280">
    <property type="component" value="Unassembled WGS sequence"/>
</dbReference>
<feature type="region of interest" description="Disordered" evidence="1">
    <location>
        <begin position="171"/>
        <end position="210"/>
    </location>
</feature>
<protein>
    <submittedName>
        <fullName evidence="3">Uncharacterized protein</fullName>
    </submittedName>
</protein>
<feature type="compositionally biased region" description="Polar residues" evidence="1">
    <location>
        <begin position="171"/>
        <end position="195"/>
    </location>
</feature>
<proteinExistence type="predicted"/>
<evidence type="ECO:0000313" key="4">
    <source>
        <dbReference type="Proteomes" id="UP001215280"/>
    </source>
</evidence>
<feature type="signal peptide" evidence="2">
    <location>
        <begin position="1"/>
        <end position="29"/>
    </location>
</feature>
<evidence type="ECO:0000313" key="3">
    <source>
        <dbReference type="EMBL" id="KAJ7739702.1"/>
    </source>
</evidence>
<sequence length="235" mass="24406">MLNVPTHRSLLSSYYLVAFLALFAPAVVGQDINGQTFTHGLAIIDAPAPSSPGHAGSPLPIAVDVSGDGKIQAAASVPGSGLSTRFDALEIYLVSSQTNINMTVSDTPDFLTGESGSTVKHLNWPVPTCLTAGNYNLTFYETSHFNGQAVFTITPILVPILNSSPPGQCNSSVLNSLQSQPQPSNPLTQSPFAPNSSTPVSTSGTSGSGRITATGPSPALVFLSLFVSSVYFHRA</sequence>
<organism evidence="3 4">
    <name type="scientific">Mycena maculata</name>
    <dbReference type="NCBI Taxonomy" id="230809"/>
    <lineage>
        <taxon>Eukaryota</taxon>
        <taxon>Fungi</taxon>
        <taxon>Dikarya</taxon>
        <taxon>Basidiomycota</taxon>
        <taxon>Agaricomycotina</taxon>
        <taxon>Agaricomycetes</taxon>
        <taxon>Agaricomycetidae</taxon>
        <taxon>Agaricales</taxon>
        <taxon>Marasmiineae</taxon>
        <taxon>Mycenaceae</taxon>
        <taxon>Mycena</taxon>
    </lineage>
</organism>
<feature type="compositionally biased region" description="Low complexity" evidence="1">
    <location>
        <begin position="196"/>
        <end position="210"/>
    </location>
</feature>
<accession>A0AAD7N140</accession>
<evidence type="ECO:0000256" key="2">
    <source>
        <dbReference type="SAM" id="SignalP"/>
    </source>
</evidence>